<dbReference type="FunFam" id="2.60.40.10:FF:001223">
    <property type="entry name" value="Sidekick cell adhesion molecule 1"/>
    <property type="match status" value="1"/>
</dbReference>
<dbReference type="GO" id="GO:0070593">
    <property type="term" value="P:dendrite self-avoidance"/>
    <property type="evidence" value="ECO:0007669"/>
    <property type="project" value="TreeGrafter"/>
</dbReference>
<dbReference type="Proteomes" id="UP001142055">
    <property type="component" value="Chromosome 1"/>
</dbReference>
<dbReference type="SMART" id="SM00408">
    <property type="entry name" value="IGc2"/>
    <property type="match status" value="5"/>
</dbReference>
<dbReference type="InterPro" id="IPR013106">
    <property type="entry name" value="Ig_V-set"/>
</dbReference>
<evidence type="ECO:0000256" key="2">
    <source>
        <dbReference type="ARBA" id="ARBA00023319"/>
    </source>
</evidence>
<dbReference type="GO" id="GO:0005886">
    <property type="term" value="C:plasma membrane"/>
    <property type="evidence" value="ECO:0007669"/>
    <property type="project" value="TreeGrafter"/>
</dbReference>
<feature type="domain" description="Fibronectin type-III" evidence="5">
    <location>
        <begin position="416"/>
        <end position="509"/>
    </location>
</feature>
<protein>
    <submittedName>
        <fullName evidence="6">Uncharacterized protein</fullName>
    </submittedName>
</protein>
<comment type="caution">
    <text evidence="6">The sequence shown here is derived from an EMBL/GenBank/DDBJ whole genome shotgun (WGS) entry which is preliminary data.</text>
</comment>
<dbReference type="InterPro" id="IPR036179">
    <property type="entry name" value="Ig-like_dom_sf"/>
</dbReference>
<dbReference type="CDD" id="cd00063">
    <property type="entry name" value="FN3"/>
    <property type="match status" value="1"/>
</dbReference>
<name>A0A9Q0MD14_BLOTA</name>
<dbReference type="PANTHER" id="PTHR10075">
    <property type="entry name" value="BASIGIN RELATED"/>
    <property type="match status" value="1"/>
</dbReference>
<dbReference type="InterPro" id="IPR003598">
    <property type="entry name" value="Ig_sub2"/>
</dbReference>
<reference evidence="6" key="1">
    <citation type="submission" date="2022-12" db="EMBL/GenBank/DDBJ databases">
        <title>Genome assemblies of Blomia tropicalis.</title>
        <authorList>
            <person name="Cui Y."/>
        </authorList>
    </citation>
    <scope>NUCLEOTIDE SEQUENCE</scope>
    <source>
        <tissue evidence="6">Adult mites</tissue>
    </source>
</reference>
<dbReference type="OMA" id="VWAKRPD"/>
<dbReference type="PROSITE" id="PS50853">
    <property type="entry name" value="FN3"/>
    <property type="match status" value="1"/>
</dbReference>
<dbReference type="AlphaFoldDB" id="A0A9Q0MD14"/>
<evidence type="ECO:0000259" key="5">
    <source>
        <dbReference type="PROSITE" id="PS50853"/>
    </source>
</evidence>
<keyword evidence="1" id="KW-0677">Repeat</keyword>
<keyword evidence="3" id="KW-0812">Transmembrane</keyword>
<dbReference type="InterPro" id="IPR007110">
    <property type="entry name" value="Ig-like_dom"/>
</dbReference>
<dbReference type="SMART" id="SM00409">
    <property type="entry name" value="IG"/>
    <property type="match status" value="5"/>
</dbReference>
<feature type="non-terminal residue" evidence="6">
    <location>
        <position position="653"/>
    </location>
</feature>
<accession>A0A9Q0MD14</accession>
<dbReference type="EMBL" id="JAPWDV010000001">
    <property type="protein sequence ID" value="KAJ6223357.1"/>
    <property type="molecule type" value="Genomic_DNA"/>
</dbReference>
<dbReference type="GO" id="GO:0030424">
    <property type="term" value="C:axon"/>
    <property type="evidence" value="ECO:0007669"/>
    <property type="project" value="TreeGrafter"/>
</dbReference>
<dbReference type="GO" id="GO:0098632">
    <property type="term" value="F:cell-cell adhesion mediator activity"/>
    <property type="evidence" value="ECO:0007669"/>
    <property type="project" value="TreeGrafter"/>
</dbReference>
<evidence type="ECO:0000259" key="4">
    <source>
        <dbReference type="PROSITE" id="PS50835"/>
    </source>
</evidence>
<evidence type="ECO:0000313" key="7">
    <source>
        <dbReference type="Proteomes" id="UP001142055"/>
    </source>
</evidence>
<feature type="domain" description="Ig-like" evidence="4">
    <location>
        <begin position="113"/>
        <end position="198"/>
    </location>
</feature>
<gene>
    <name evidence="6" type="ORF">RDWZM_001902</name>
</gene>
<dbReference type="InterPro" id="IPR013783">
    <property type="entry name" value="Ig-like_fold"/>
</dbReference>
<feature type="domain" description="Ig-like" evidence="4">
    <location>
        <begin position="366"/>
        <end position="446"/>
    </location>
</feature>
<dbReference type="Pfam" id="PF13927">
    <property type="entry name" value="Ig_3"/>
    <property type="match status" value="2"/>
</dbReference>
<evidence type="ECO:0000313" key="6">
    <source>
        <dbReference type="EMBL" id="KAJ6223357.1"/>
    </source>
</evidence>
<keyword evidence="3" id="KW-1133">Transmembrane helix</keyword>
<dbReference type="SUPFAM" id="SSF48726">
    <property type="entry name" value="Immunoglobulin"/>
    <property type="match status" value="5"/>
</dbReference>
<dbReference type="GO" id="GO:0007156">
    <property type="term" value="P:homophilic cell adhesion via plasma membrane adhesion molecules"/>
    <property type="evidence" value="ECO:0007669"/>
    <property type="project" value="TreeGrafter"/>
</dbReference>
<feature type="domain" description="Ig-like" evidence="4">
    <location>
        <begin position="202"/>
        <end position="293"/>
    </location>
</feature>
<dbReference type="InterPro" id="IPR013098">
    <property type="entry name" value="Ig_I-set"/>
</dbReference>
<dbReference type="InterPro" id="IPR003961">
    <property type="entry name" value="FN3_dom"/>
</dbReference>
<keyword evidence="7" id="KW-1185">Reference proteome</keyword>
<dbReference type="Pfam" id="PF07686">
    <property type="entry name" value="V-set"/>
    <property type="match status" value="1"/>
</dbReference>
<dbReference type="SUPFAM" id="SSF49265">
    <property type="entry name" value="Fibronectin type III"/>
    <property type="match status" value="1"/>
</dbReference>
<evidence type="ECO:0000256" key="1">
    <source>
        <dbReference type="ARBA" id="ARBA00022737"/>
    </source>
</evidence>
<dbReference type="PROSITE" id="PS50835">
    <property type="entry name" value="IG_LIKE"/>
    <property type="match status" value="4"/>
</dbReference>
<organism evidence="6 7">
    <name type="scientific">Blomia tropicalis</name>
    <name type="common">Mite</name>
    <dbReference type="NCBI Taxonomy" id="40697"/>
    <lineage>
        <taxon>Eukaryota</taxon>
        <taxon>Metazoa</taxon>
        <taxon>Ecdysozoa</taxon>
        <taxon>Arthropoda</taxon>
        <taxon>Chelicerata</taxon>
        <taxon>Arachnida</taxon>
        <taxon>Acari</taxon>
        <taxon>Acariformes</taxon>
        <taxon>Sarcoptiformes</taxon>
        <taxon>Astigmata</taxon>
        <taxon>Glycyphagoidea</taxon>
        <taxon>Echimyopodidae</taxon>
        <taxon>Blomia</taxon>
    </lineage>
</organism>
<keyword evidence="2" id="KW-0393">Immunoglobulin domain</keyword>
<proteinExistence type="predicted"/>
<feature type="domain" description="Ig-like" evidence="4">
    <location>
        <begin position="1"/>
        <end position="89"/>
    </location>
</feature>
<dbReference type="GO" id="GO:0007411">
    <property type="term" value="P:axon guidance"/>
    <property type="evidence" value="ECO:0007669"/>
    <property type="project" value="TreeGrafter"/>
</dbReference>
<dbReference type="InterPro" id="IPR003599">
    <property type="entry name" value="Ig_sub"/>
</dbReference>
<sequence length="653" mass="73199">SNSEPYRASANLDENVILRCVFDFPDGFRVPYVIQWEKQGIKIPIYIWYDGYPPHIGEGYEGRVGLTGQASLNLSSVRESDQGWYICRVMFLNRPPEPIKNGTWVHLDVLAPPQFRLKPPDVIYVKVGESITLPCEAIGTPTPQIVWFKDNRPLQSSANVHITSNELRIGSIQLNDIGEYRCTSRNREGSISTTTKIIIAGPAVITLPPRNLTKLEGDRVEFVCEAKALPSNVTHRWLHNGIELSNLLWMENRATIKHGTLIINPSVAEDSGRYTCEVSNGIGLPETAEAYLNIESSPPFQLVTWTKDRRPFDPNSTPGVMTLNNGSLQFGRVSHEHQGIYRCTPYNIHGSAEPSQGMEVLVRDPPIFTTKPNDIYVRTVNDEVSMPCDGSGQPKPNIFWHRADGLKVSRDRASLRAGNLTIKLLKKEDHGQYECILENEIASIIARTMLIVNSDAEWKTIRVPPPETTNHFTLYNLQSDTEYEFQVYASNLLGPGLPTQPIRATTKVKNLESDSRYVFRVWAYSILGVGEVSEMIEIDLSGFGDGPQKSRAITAAVVGGVFVFLCLILISICVVKVYNKRKRKLEKSYMMVTCPVNGITSYGDSPVPSKQYVSLNCLSPIYLYLSSTVVHFGIFILFRNGNERIKIEDEGKK</sequence>
<feature type="transmembrane region" description="Helical" evidence="3">
    <location>
        <begin position="553"/>
        <end position="577"/>
    </location>
</feature>
<dbReference type="Gene3D" id="2.60.40.10">
    <property type="entry name" value="Immunoglobulins"/>
    <property type="match status" value="6"/>
</dbReference>
<dbReference type="InterPro" id="IPR036116">
    <property type="entry name" value="FN3_sf"/>
</dbReference>
<evidence type="ECO:0000256" key="3">
    <source>
        <dbReference type="SAM" id="Phobius"/>
    </source>
</evidence>
<dbReference type="PANTHER" id="PTHR10075:SF92">
    <property type="entry name" value="PROTEIN TURTLE"/>
    <property type="match status" value="1"/>
</dbReference>
<keyword evidence="3" id="KW-0472">Membrane</keyword>
<dbReference type="Pfam" id="PF07679">
    <property type="entry name" value="I-set"/>
    <property type="match status" value="1"/>
</dbReference>